<dbReference type="eggNOG" id="COG3209">
    <property type="taxonomic scope" value="Bacteria"/>
</dbReference>
<dbReference type="STRING" id="392500.Swoo_4369"/>
<dbReference type="AlphaFoldDB" id="B1KJF0"/>
<protein>
    <recommendedName>
        <fullName evidence="4">YD repeat protein</fullName>
    </recommendedName>
</protein>
<organism evidence="2 3">
    <name type="scientific">Shewanella woodyi (strain ATCC 51908 / MS32)</name>
    <dbReference type="NCBI Taxonomy" id="392500"/>
    <lineage>
        <taxon>Bacteria</taxon>
        <taxon>Pseudomonadati</taxon>
        <taxon>Pseudomonadota</taxon>
        <taxon>Gammaproteobacteria</taxon>
        <taxon>Alteromonadales</taxon>
        <taxon>Shewanellaceae</taxon>
        <taxon>Shewanella</taxon>
    </lineage>
</organism>
<dbReference type="RefSeq" id="WP_012326948.1">
    <property type="nucleotide sequence ID" value="NC_010506.1"/>
</dbReference>
<dbReference type="KEGG" id="swd:Swoo_4369"/>
<evidence type="ECO:0008006" key="4">
    <source>
        <dbReference type="Google" id="ProtNLM"/>
    </source>
</evidence>
<sequence length="679" mass="75620" precursor="true">MFKCNSWVNTVFVFKLGLFFSAIALSANAADDGPEVGEPIYQLVDSNYINLAGGQINYSLNDLSIGHGALALTHHISINASDALNWDAVFPGYKEKYQGAIRRTEYSRETVPDWPWGLRENYEVTTVTDDIGTTQFEVNDSGQFEAMKNKNVTLKIVGSNFELTREDGTVVIFKRTSPNPSVLTPEYNARGYMTQIKYTNGHTITIHREAGADSIGSIGSTPIKSVTSNNGLQLKYIYDRHSRPLEASKRSSTNRPSMPADSNNWSYYHPSKIIALNNAVETCPILGNTCETQHEWPEVNYHWPDGMPRAFYIGSSLFSVTDATGRVTEFHHKALSPNGDIEDVTDGEATFPRIVRIKSNTGEEVGYKYKNTFALIPSGMSVWYAPTEQGVIIKALKNGRSTSYNVGTLMHLYGRPGTGDMQAFGGAYKSINSVRTKTTSTSPFGKKFTVPYLIESWNKKVHLSQDIINKVERIEDKLNQTTTEYHYDTYGRLVGVDGVNSQTIAYQYRYNGQCSSYKTCNKPTAISDRYGYGSTGRYTFYTYHNQSGQVQSIKNPKNRSGLIAEIKNIYQQYYATYINSAGVLANANEPIWLLSSSSTCKNSNMLNGNCSSNDKVTTTYEYGTGGAGNNLFLLGTTLTTQGEPTVRRTCFKYDKYGNQIEISQPKSNISSCNIGREYE</sequence>
<feature type="signal peptide" evidence="1">
    <location>
        <begin position="1"/>
        <end position="29"/>
    </location>
</feature>
<reference evidence="2 3" key="1">
    <citation type="submission" date="2008-02" db="EMBL/GenBank/DDBJ databases">
        <title>Complete sequence of Shewanella woodyi ATCC 51908.</title>
        <authorList>
            <consortium name="US DOE Joint Genome Institute"/>
            <person name="Copeland A."/>
            <person name="Lucas S."/>
            <person name="Lapidus A."/>
            <person name="Glavina del Rio T."/>
            <person name="Dalin E."/>
            <person name="Tice H."/>
            <person name="Bruce D."/>
            <person name="Goodwin L."/>
            <person name="Pitluck S."/>
            <person name="Sims D."/>
            <person name="Brettin T."/>
            <person name="Detter J.C."/>
            <person name="Han C."/>
            <person name="Kuske C.R."/>
            <person name="Schmutz J."/>
            <person name="Larimer F."/>
            <person name="Land M."/>
            <person name="Hauser L."/>
            <person name="Kyrpides N."/>
            <person name="Lykidis A."/>
            <person name="Zhao J.-S."/>
            <person name="Richardson P."/>
        </authorList>
    </citation>
    <scope>NUCLEOTIDE SEQUENCE [LARGE SCALE GENOMIC DNA]</scope>
    <source>
        <strain evidence="3">ATCC 51908 / MS32</strain>
    </source>
</reference>
<evidence type="ECO:0000313" key="3">
    <source>
        <dbReference type="Proteomes" id="UP000002168"/>
    </source>
</evidence>
<gene>
    <name evidence="2" type="ordered locus">Swoo_4369</name>
</gene>
<keyword evidence="3" id="KW-1185">Reference proteome</keyword>
<evidence type="ECO:0000256" key="1">
    <source>
        <dbReference type="SAM" id="SignalP"/>
    </source>
</evidence>
<proteinExistence type="predicted"/>
<name>B1KJF0_SHEWM</name>
<dbReference type="EMBL" id="CP000961">
    <property type="protein sequence ID" value="ACA88622.1"/>
    <property type="molecule type" value="Genomic_DNA"/>
</dbReference>
<feature type="chain" id="PRO_5002767403" description="YD repeat protein" evidence="1">
    <location>
        <begin position="30"/>
        <end position="679"/>
    </location>
</feature>
<accession>B1KJF0</accession>
<keyword evidence="1" id="KW-0732">Signal</keyword>
<dbReference type="HOGENOM" id="CLU_404851_0_0_6"/>
<dbReference type="Proteomes" id="UP000002168">
    <property type="component" value="Chromosome"/>
</dbReference>
<evidence type="ECO:0000313" key="2">
    <source>
        <dbReference type="EMBL" id="ACA88622.1"/>
    </source>
</evidence>